<dbReference type="AlphaFoldDB" id="L7F8V5"/>
<name>L7F8V5_STRT8</name>
<dbReference type="PATRIC" id="fig|698760.3.peg.3578"/>
<evidence type="ECO:0000313" key="1">
    <source>
        <dbReference type="EMBL" id="ELP67642.1"/>
    </source>
</evidence>
<sequence>MTKSLDEASEDVETPAEGIAATYEVTFTPAEAKRVRRAARDAGQTVCAYLHSLAVNRDSHMTMNVVINGGLSDKEAARRAIAHEIQRALATPHGRFHR</sequence>
<comment type="caution">
    <text evidence="1">The sequence shown here is derived from an EMBL/GenBank/DDBJ whole genome shotgun (WGS) entry which is preliminary data.</text>
</comment>
<reference evidence="1 2" key="1">
    <citation type="journal article" date="2011" name="Plasmid">
        <title>Streptomyces turgidiscabies Car8 contains a modular pathogenicity island that shares virulence genes with other actinobacterial plant pathogens.</title>
        <authorList>
            <person name="Huguet-Tapia J.C."/>
            <person name="Badger J.H."/>
            <person name="Loria R."/>
            <person name="Pettis G.S."/>
        </authorList>
    </citation>
    <scope>NUCLEOTIDE SEQUENCE [LARGE SCALE GENOMIC DNA]</scope>
    <source>
        <strain evidence="1 2">Car8</strain>
    </source>
</reference>
<organism evidence="1 2">
    <name type="scientific">Streptomyces turgidiscabies (strain Car8)</name>
    <dbReference type="NCBI Taxonomy" id="698760"/>
    <lineage>
        <taxon>Bacteria</taxon>
        <taxon>Bacillati</taxon>
        <taxon>Actinomycetota</taxon>
        <taxon>Actinomycetes</taxon>
        <taxon>Kitasatosporales</taxon>
        <taxon>Streptomycetaceae</taxon>
        <taxon>Streptomyces</taxon>
    </lineage>
</organism>
<gene>
    <name evidence="1" type="ORF">STRTUCAR8_08565</name>
</gene>
<keyword evidence="2" id="KW-1185">Reference proteome</keyword>
<dbReference type="Proteomes" id="UP000010931">
    <property type="component" value="Unassembled WGS sequence"/>
</dbReference>
<evidence type="ECO:0000313" key="2">
    <source>
        <dbReference type="Proteomes" id="UP000010931"/>
    </source>
</evidence>
<dbReference type="RefSeq" id="WP_006377168.1">
    <property type="nucleotide sequence ID" value="NZ_AEJB01000272.1"/>
</dbReference>
<accession>L7F8V5</accession>
<dbReference type="EMBL" id="AEJB01000272">
    <property type="protein sequence ID" value="ELP67642.1"/>
    <property type="molecule type" value="Genomic_DNA"/>
</dbReference>
<protein>
    <submittedName>
        <fullName evidence="1">Uncharacterized protein</fullName>
    </submittedName>
</protein>
<proteinExistence type="predicted"/>